<comment type="caution">
    <text evidence="4">The sequence shown here is derived from an EMBL/GenBank/DDBJ whole genome shotgun (WGS) entry which is preliminary data.</text>
</comment>
<dbReference type="EMBL" id="JAQQWE010000005">
    <property type="protein sequence ID" value="KAK7951341.1"/>
    <property type="molecule type" value="Genomic_DNA"/>
</dbReference>
<protein>
    <submittedName>
        <fullName evidence="4">Triacylglycerol lipase</fullName>
    </submittedName>
</protein>
<evidence type="ECO:0000256" key="2">
    <source>
        <dbReference type="SAM" id="MobiDB-lite"/>
    </source>
</evidence>
<evidence type="ECO:0000313" key="5">
    <source>
        <dbReference type="Proteomes" id="UP001391051"/>
    </source>
</evidence>
<evidence type="ECO:0000256" key="1">
    <source>
        <dbReference type="ARBA" id="ARBA00022801"/>
    </source>
</evidence>
<organism evidence="4 5">
    <name type="scientific">Apiospora aurea</name>
    <dbReference type="NCBI Taxonomy" id="335848"/>
    <lineage>
        <taxon>Eukaryota</taxon>
        <taxon>Fungi</taxon>
        <taxon>Dikarya</taxon>
        <taxon>Ascomycota</taxon>
        <taxon>Pezizomycotina</taxon>
        <taxon>Sordariomycetes</taxon>
        <taxon>Xylariomycetidae</taxon>
        <taxon>Amphisphaeriales</taxon>
        <taxon>Apiosporaceae</taxon>
        <taxon>Apiospora</taxon>
    </lineage>
</organism>
<feature type="domain" description="Alpha/beta hydrolase fold-3" evidence="3">
    <location>
        <begin position="121"/>
        <end position="340"/>
    </location>
</feature>
<keyword evidence="5" id="KW-1185">Reference proteome</keyword>
<gene>
    <name evidence="4" type="ORF">PG986_007069</name>
</gene>
<dbReference type="GeneID" id="92076353"/>
<accession>A0ABR1QBI9</accession>
<proteinExistence type="predicted"/>
<dbReference type="InterPro" id="IPR029058">
    <property type="entry name" value="AB_hydrolase_fold"/>
</dbReference>
<sequence>MGDNTTQPIDSAANGDSLAPRKKVTAEDLFPPHVQAQYDPKAVELVVWGANSDSPAQHEAPLADVRKNPSLYAPPWCTDTTGYEGVADDAVASTDGAALIPVKVYRPDPAKWGDGPWGVHLNFHGGGHVLGDLTTDALLCLNMRDGAGVVVVDVNYRHCPEATWGKGIEDGWAVVQWVRSSAEKYNINPDSVSVGGISAGATISLVLQHLARDAGVPLKLCMATVPGTDKSLMYDDPSESPYPSFTEFADGPVLPFARIRLFGGICFPRDKLPERLALVPEWWTCPLYAENFRGLCDTFIRTGAVDPLRDEAEAYGFKLVQAGNVKLTMKRYVGCPHMFMYWRPMPQKHEYDEDSIRALKDAHGVK</sequence>
<evidence type="ECO:0000313" key="4">
    <source>
        <dbReference type="EMBL" id="KAK7951341.1"/>
    </source>
</evidence>
<dbReference type="RefSeq" id="XP_066699403.1">
    <property type="nucleotide sequence ID" value="XM_066843291.1"/>
</dbReference>
<dbReference type="PANTHER" id="PTHR48081">
    <property type="entry name" value="AB HYDROLASE SUPERFAMILY PROTEIN C4A8.06C"/>
    <property type="match status" value="1"/>
</dbReference>
<dbReference type="SUPFAM" id="SSF53474">
    <property type="entry name" value="alpha/beta-Hydrolases"/>
    <property type="match status" value="1"/>
</dbReference>
<dbReference type="InterPro" id="IPR013094">
    <property type="entry name" value="AB_hydrolase_3"/>
</dbReference>
<keyword evidence="1" id="KW-0378">Hydrolase</keyword>
<dbReference type="PANTHER" id="PTHR48081:SF8">
    <property type="entry name" value="ALPHA_BETA HYDROLASE FOLD-3 DOMAIN-CONTAINING PROTEIN-RELATED"/>
    <property type="match status" value="1"/>
</dbReference>
<evidence type="ECO:0000259" key="3">
    <source>
        <dbReference type="Pfam" id="PF07859"/>
    </source>
</evidence>
<dbReference type="Proteomes" id="UP001391051">
    <property type="component" value="Unassembled WGS sequence"/>
</dbReference>
<feature type="region of interest" description="Disordered" evidence="2">
    <location>
        <begin position="1"/>
        <end position="26"/>
    </location>
</feature>
<dbReference type="Gene3D" id="3.40.50.1820">
    <property type="entry name" value="alpha/beta hydrolase"/>
    <property type="match status" value="1"/>
</dbReference>
<dbReference type="InterPro" id="IPR050300">
    <property type="entry name" value="GDXG_lipolytic_enzyme"/>
</dbReference>
<dbReference type="Pfam" id="PF07859">
    <property type="entry name" value="Abhydrolase_3"/>
    <property type="match status" value="1"/>
</dbReference>
<reference evidence="4 5" key="1">
    <citation type="submission" date="2023-01" db="EMBL/GenBank/DDBJ databases">
        <title>Analysis of 21 Apiospora genomes using comparative genomics revels a genus with tremendous synthesis potential of carbohydrate active enzymes and secondary metabolites.</title>
        <authorList>
            <person name="Sorensen T."/>
        </authorList>
    </citation>
    <scope>NUCLEOTIDE SEQUENCE [LARGE SCALE GENOMIC DNA]</scope>
    <source>
        <strain evidence="4 5">CBS 24483</strain>
    </source>
</reference>
<name>A0ABR1QBI9_9PEZI</name>